<name>A0A2P2NP66_RHIMU</name>
<proteinExistence type="predicted"/>
<evidence type="ECO:0000313" key="1">
    <source>
        <dbReference type="EMBL" id="MBX44308.1"/>
    </source>
</evidence>
<protein>
    <submittedName>
        <fullName evidence="1">Uncharacterized protein</fullName>
    </submittedName>
</protein>
<dbReference type="AlphaFoldDB" id="A0A2P2NP66"/>
<accession>A0A2P2NP66</accession>
<organism evidence="1">
    <name type="scientific">Rhizophora mucronata</name>
    <name type="common">Asiatic mangrove</name>
    <dbReference type="NCBI Taxonomy" id="61149"/>
    <lineage>
        <taxon>Eukaryota</taxon>
        <taxon>Viridiplantae</taxon>
        <taxon>Streptophyta</taxon>
        <taxon>Embryophyta</taxon>
        <taxon>Tracheophyta</taxon>
        <taxon>Spermatophyta</taxon>
        <taxon>Magnoliopsida</taxon>
        <taxon>eudicotyledons</taxon>
        <taxon>Gunneridae</taxon>
        <taxon>Pentapetalae</taxon>
        <taxon>rosids</taxon>
        <taxon>fabids</taxon>
        <taxon>Malpighiales</taxon>
        <taxon>Rhizophoraceae</taxon>
        <taxon>Rhizophora</taxon>
    </lineage>
</organism>
<reference evidence="1" key="1">
    <citation type="submission" date="2018-02" db="EMBL/GenBank/DDBJ databases">
        <title>Rhizophora mucronata_Transcriptome.</title>
        <authorList>
            <person name="Meera S.P."/>
            <person name="Sreeshan A."/>
            <person name="Augustine A."/>
        </authorList>
    </citation>
    <scope>NUCLEOTIDE SEQUENCE</scope>
    <source>
        <tissue evidence="1">Leaf</tissue>
    </source>
</reference>
<dbReference type="EMBL" id="GGEC01063824">
    <property type="protein sequence ID" value="MBX44308.1"/>
    <property type="molecule type" value="Transcribed_RNA"/>
</dbReference>
<sequence>MFNMKEIKFPKSICSRAISVRKRHSWIYLYPQYM</sequence>